<dbReference type="PANTHER" id="PTHR34698">
    <property type="entry name" value="5-OXOPROLINASE SUBUNIT B"/>
    <property type="match status" value="1"/>
</dbReference>
<reference evidence="5" key="2">
    <citation type="submission" date="2021-09" db="EMBL/GenBank/DDBJ databases">
        <authorList>
            <person name="Gilroy R."/>
        </authorList>
    </citation>
    <scope>NUCLEOTIDE SEQUENCE</scope>
    <source>
        <strain evidence="5">7318</strain>
    </source>
</reference>
<dbReference type="SMART" id="SM00796">
    <property type="entry name" value="AHS1"/>
    <property type="match status" value="1"/>
</dbReference>
<dbReference type="EMBL" id="DYVR01000178">
    <property type="protein sequence ID" value="HJF85288.1"/>
    <property type="molecule type" value="Genomic_DNA"/>
</dbReference>
<dbReference type="SUPFAM" id="SSF50891">
    <property type="entry name" value="Cyclophilin-like"/>
    <property type="match status" value="1"/>
</dbReference>
<proteinExistence type="predicted"/>
<dbReference type="GO" id="GO:0005524">
    <property type="term" value="F:ATP binding"/>
    <property type="evidence" value="ECO:0007669"/>
    <property type="project" value="UniProtKB-KW"/>
</dbReference>
<dbReference type="GO" id="GO:0017168">
    <property type="term" value="F:5-oxoprolinase (ATP-hydrolyzing) activity"/>
    <property type="evidence" value="ECO:0007669"/>
    <property type="project" value="UniProtKB-EC"/>
</dbReference>
<dbReference type="Gene3D" id="3.30.1360.40">
    <property type="match status" value="1"/>
</dbReference>
<dbReference type="SUPFAM" id="SSF160467">
    <property type="entry name" value="PH0987 N-terminal domain-like"/>
    <property type="match status" value="1"/>
</dbReference>
<organism evidence="5 6">
    <name type="scientific">Megamonas hypermegale</name>
    <dbReference type="NCBI Taxonomy" id="158847"/>
    <lineage>
        <taxon>Bacteria</taxon>
        <taxon>Bacillati</taxon>
        <taxon>Bacillota</taxon>
        <taxon>Negativicutes</taxon>
        <taxon>Selenomonadales</taxon>
        <taxon>Selenomonadaceae</taxon>
        <taxon>Megamonas</taxon>
    </lineage>
</organism>
<comment type="caution">
    <text evidence="5">The sequence shown here is derived from an EMBL/GenBank/DDBJ whole genome shotgun (WGS) entry which is preliminary data.</text>
</comment>
<protein>
    <submittedName>
        <fullName evidence="5">5-oxoprolinase subunit PxpB</fullName>
        <ecNumber evidence="5">3.5.2.9</ecNumber>
    </submittedName>
</protein>
<dbReference type="AlphaFoldDB" id="A0A921L820"/>
<keyword evidence="2 5" id="KW-0378">Hydrolase</keyword>
<dbReference type="InterPro" id="IPR003833">
    <property type="entry name" value="CT_C_D"/>
</dbReference>
<sequence length="241" mass="26981">MNKDYEIKPLGETSVIVKFGNAISPAIHNKIQRLADYLEKYPFTGMVEYVMSYTSLVVYYNPFAVKKAAENKDKSALQLVTDYLDGCMEKTQAADEKKANVVEIPVCYGGKYGPDIEFVAEYNHLSVDEVIQIHTAPEYLVYMIGFCPGFPYLGGMDERIATPRRDMPRLEIPARSIGIAGQQTGGYPISTPGGWQIIGRTALEMFNPHDDENPSLLHSGDLVKFYAVSETEYLSIREAQK</sequence>
<keyword evidence="1" id="KW-0547">Nucleotide-binding</keyword>
<dbReference type="Pfam" id="PF02682">
    <property type="entry name" value="CT_C_D"/>
    <property type="match status" value="1"/>
</dbReference>
<evidence type="ECO:0000256" key="3">
    <source>
        <dbReference type="ARBA" id="ARBA00022840"/>
    </source>
</evidence>
<dbReference type="NCBIfam" id="TIGR00370">
    <property type="entry name" value="5-oxoprolinase subunit PxpB"/>
    <property type="match status" value="1"/>
</dbReference>
<dbReference type="EC" id="3.5.2.9" evidence="5"/>
<dbReference type="InterPro" id="IPR029000">
    <property type="entry name" value="Cyclophilin-like_dom_sf"/>
</dbReference>
<gene>
    <name evidence="5" type="primary">pxpB</name>
    <name evidence="5" type="ORF">K8V65_06475</name>
</gene>
<evidence type="ECO:0000313" key="5">
    <source>
        <dbReference type="EMBL" id="HJF85288.1"/>
    </source>
</evidence>
<dbReference type="Gene3D" id="2.40.100.10">
    <property type="entry name" value="Cyclophilin-like"/>
    <property type="match status" value="1"/>
</dbReference>
<evidence type="ECO:0000313" key="6">
    <source>
        <dbReference type="Proteomes" id="UP000780768"/>
    </source>
</evidence>
<dbReference type="Proteomes" id="UP000780768">
    <property type="component" value="Unassembled WGS sequence"/>
</dbReference>
<name>A0A921L820_9FIRM</name>
<evidence type="ECO:0000256" key="2">
    <source>
        <dbReference type="ARBA" id="ARBA00022801"/>
    </source>
</evidence>
<keyword evidence="3" id="KW-0067">ATP-binding</keyword>
<accession>A0A921L820</accession>
<dbReference type="PANTHER" id="PTHR34698:SF2">
    <property type="entry name" value="5-OXOPROLINASE SUBUNIT B"/>
    <property type="match status" value="1"/>
</dbReference>
<feature type="domain" description="Carboxyltransferase" evidence="4">
    <location>
        <begin position="5"/>
        <end position="217"/>
    </location>
</feature>
<reference evidence="5" key="1">
    <citation type="journal article" date="2021" name="PeerJ">
        <title>Extensive microbial diversity within the chicken gut microbiome revealed by metagenomics and culture.</title>
        <authorList>
            <person name="Gilroy R."/>
            <person name="Ravi A."/>
            <person name="Getino M."/>
            <person name="Pursley I."/>
            <person name="Horton D.L."/>
            <person name="Alikhan N.F."/>
            <person name="Baker D."/>
            <person name="Gharbi K."/>
            <person name="Hall N."/>
            <person name="Watson M."/>
            <person name="Adriaenssens E.M."/>
            <person name="Foster-Nyarko E."/>
            <person name="Jarju S."/>
            <person name="Secka A."/>
            <person name="Antonio M."/>
            <person name="Oren A."/>
            <person name="Chaudhuri R.R."/>
            <person name="La Ragione R."/>
            <person name="Hildebrand F."/>
            <person name="Pallen M.J."/>
        </authorList>
    </citation>
    <scope>NUCLEOTIDE SEQUENCE</scope>
    <source>
        <strain evidence="5">7318</strain>
    </source>
</reference>
<dbReference type="InterPro" id="IPR010016">
    <property type="entry name" value="PxpB"/>
</dbReference>
<evidence type="ECO:0000259" key="4">
    <source>
        <dbReference type="SMART" id="SM00796"/>
    </source>
</evidence>
<evidence type="ECO:0000256" key="1">
    <source>
        <dbReference type="ARBA" id="ARBA00022741"/>
    </source>
</evidence>